<gene>
    <name evidence="3" type="ORF">N7E81_08490</name>
</gene>
<dbReference type="EMBL" id="CP106735">
    <property type="protein sequence ID" value="UXX81137.1"/>
    <property type="molecule type" value="Genomic_DNA"/>
</dbReference>
<proteinExistence type="predicted"/>
<reference evidence="3" key="1">
    <citation type="submission" date="2022-10" db="EMBL/GenBank/DDBJ databases">
        <title>Comparative genomics and taxonomic characterization of three novel marine species of genus Reichenbachiella exhibiting antioxidant and polysaccharide degradation activities.</title>
        <authorList>
            <person name="Muhammad N."/>
            <person name="Lee Y.-J."/>
            <person name="Ko J."/>
            <person name="Kim S.-G."/>
        </authorList>
    </citation>
    <scope>NUCLEOTIDE SEQUENCE</scope>
    <source>
        <strain evidence="3">Wsw4-B4</strain>
    </source>
</reference>
<name>A0ABY6D4Q6_9BACT</name>
<evidence type="ECO:0000256" key="1">
    <source>
        <dbReference type="SAM" id="SignalP"/>
    </source>
</evidence>
<feature type="domain" description="Secretion system C-terminal sorting" evidence="2">
    <location>
        <begin position="50"/>
        <end position="114"/>
    </location>
</feature>
<dbReference type="RefSeq" id="WP_263052866.1">
    <property type="nucleotide sequence ID" value="NZ_CP106735.1"/>
</dbReference>
<keyword evidence="1" id="KW-0732">Signal</keyword>
<accession>A0ABY6D4Q6</accession>
<dbReference type="InterPro" id="IPR026444">
    <property type="entry name" value="Secre_tail"/>
</dbReference>
<evidence type="ECO:0000313" key="4">
    <source>
        <dbReference type="Proteomes" id="UP001062165"/>
    </source>
</evidence>
<sequence length="127" mass="14384">MQKIKVIGSMILLLAASSAWAQDSTNTTAFIAETLVFDNASLDFSNQIEVYPNPSVDYIIVNIKNSTLRDVSFELHSIIGNTVEVDAESVGRDKYRINIKNHNPGYYFVVVKDDFSHFKEAYKFLKK</sequence>
<evidence type="ECO:0000259" key="2">
    <source>
        <dbReference type="Pfam" id="PF18962"/>
    </source>
</evidence>
<dbReference type="Pfam" id="PF18962">
    <property type="entry name" value="Por_Secre_tail"/>
    <property type="match status" value="1"/>
</dbReference>
<dbReference type="NCBIfam" id="TIGR04183">
    <property type="entry name" value="Por_Secre_tail"/>
    <property type="match status" value="1"/>
</dbReference>
<feature type="signal peptide" evidence="1">
    <location>
        <begin position="1"/>
        <end position="21"/>
    </location>
</feature>
<protein>
    <submittedName>
        <fullName evidence="3">T9SS type A sorting domain-containing protein</fullName>
    </submittedName>
</protein>
<feature type="chain" id="PRO_5045111059" evidence="1">
    <location>
        <begin position="22"/>
        <end position="127"/>
    </location>
</feature>
<organism evidence="3 4">
    <name type="scientific">Reichenbachiella carrageenanivorans</name>
    <dbReference type="NCBI Taxonomy" id="2979869"/>
    <lineage>
        <taxon>Bacteria</taxon>
        <taxon>Pseudomonadati</taxon>
        <taxon>Bacteroidota</taxon>
        <taxon>Cytophagia</taxon>
        <taxon>Cytophagales</taxon>
        <taxon>Reichenbachiellaceae</taxon>
        <taxon>Reichenbachiella</taxon>
    </lineage>
</organism>
<evidence type="ECO:0000313" key="3">
    <source>
        <dbReference type="EMBL" id="UXX81137.1"/>
    </source>
</evidence>
<keyword evidence="4" id="KW-1185">Reference proteome</keyword>
<dbReference type="Proteomes" id="UP001062165">
    <property type="component" value="Chromosome"/>
</dbReference>